<evidence type="ECO:0000256" key="1">
    <source>
        <dbReference type="ARBA" id="ARBA00022729"/>
    </source>
</evidence>
<name>A0A7W7NTE5_9SPHN</name>
<dbReference type="SUPFAM" id="SSF56925">
    <property type="entry name" value="OMPA-like"/>
    <property type="match status" value="1"/>
</dbReference>
<dbReference type="InterPro" id="IPR011250">
    <property type="entry name" value="OMP/PagP_B-barrel"/>
</dbReference>
<feature type="chain" id="PRO_5030986915" evidence="2">
    <location>
        <begin position="22"/>
        <end position="172"/>
    </location>
</feature>
<reference evidence="4 5" key="1">
    <citation type="submission" date="2020-08" db="EMBL/GenBank/DDBJ databases">
        <title>Functional genomics of gut bacteria from endangered species of beetles.</title>
        <authorList>
            <person name="Carlos-Shanley C."/>
        </authorList>
    </citation>
    <scope>NUCLEOTIDE SEQUENCE [LARGE SCALE GENOMIC DNA]</scope>
    <source>
        <strain evidence="4 5">S00224</strain>
    </source>
</reference>
<protein>
    <submittedName>
        <fullName evidence="4">Outer membrane immunogenic protein</fullName>
    </submittedName>
</protein>
<evidence type="ECO:0000256" key="2">
    <source>
        <dbReference type="SAM" id="SignalP"/>
    </source>
</evidence>
<sequence length="172" mass="18047">MRILAVSAFALVAATATPAFAQDSAAPFNGPRIEAEGGWDHVGSEGDGRSGFVYGGAIGYDKQFNNIVIGADAEITGATTKEGGVEAGRDLYVGGRAGFVVGGSTLIYGKAGYTNARISVGNDGINNDGYRLGAGVEKNFGRFFGKVEYRYSRYEKIDLNRDQVVAGVGVRF</sequence>
<feature type="domain" description="Outer membrane protein beta-barrel" evidence="3">
    <location>
        <begin position="8"/>
        <end position="172"/>
    </location>
</feature>
<organism evidence="4 5">
    <name type="scientific">Sphingomonas kyeonggiensis</name>
    <dbReference type="NCBI Taxonomy" id="1268553"/>
    <lineage>
        <taxon>Bacteria</taxon>
        <taxon>Pseudomonadati</taxon>
        <taxon>Pseudomonadota</taxon>
        <taxon>Alphaproteobacteria</taxon>
        <taxon>Sphingomonadales</taxon>
        <taxon>Sphingomonadaceae</taxon>
        <taxon>Sphingomonas</taxon>
    </lineage>
</organism>
<keyword evidence="1 2" id="KW-0732">Signal</keyword>
<comment type="caution">
    <text evidence="4">The sequence shown here is derived from an EMBL/GenBank/DDBJ whole genome shotgun (WGS) entry which is preliminary data.</text>
</comment>
<dbReference type="Pfam" id="PF13505">
    <property type="entry name" value="OMP_b-brl"/>
    <property type="match status" value="1"/>
</dbReference>
<evidence type="ECO:0000313" key="4">
    <source>
        <dbReference type="EMBL" id="MBB4840828.1"/>
    </source>
</evidence>
<dbReference type="AlphaFoldDB" id="A0A7W7NTE5"/>
<accession>A0A7W7NTE5</accession>
<feature type="signal peptide" evidence="2">
    <location>
        <begin position="1"/>
        <end position="21"/>
    </location>
</feature>
<dbReference type="RefSeq" id="WP_184169497.1">
    <property type="nucleotide sequence ID" value="NZ_JACHLN010000004.1"/>
</dbReference>
<proteinExistence type="predicted"/>
<dbReference type="InterPro" id="IPR027385">
    <property type="entry name" value="Beta-barrel_OMP"/>
</dbReference>
<dbReference type="Proteomes" id="UP000575241">
    <property type="component" value="Unassembled WGS sequence"/>
</dbReference>
<dbReference type="EMBL" id="JACHLN010000004">
    <property type="protein sequence ID" value="MBB4840828.1"/>
    <property type="molecule type" value="Genomic_DNA"/>
</dbReference>
<evidence type="ECO:0000259" key="3">
    <source>
        <dbReference type="Pfam" id="PF13505"/>
    </source>
</evidence>
<gene>
    <name evidence="4" type="ORF">HNP52_003925</name>
</gene>
<keyword evidence="5" id="KW-1185">Reference proteome</keyword>
<dbReference type="Gene3D" id="2.40.160.20">
    <property type="match status" value="1"/>
</dbReference>
<evidence type="ECO:0000313" key="5">
    <source>
        <dbReference type="Proteomes" id="UP000575241"/>
    </source>
</evidence>